<keyword evidence="5" id="KW-1185">Reference proteome</keyword>
<feature type="transmembrane region" description="Helical" evidence="3">
    <location>
        <begin position="102"/>
        <end position="120"/>
    </location>
</feature>
<evidence type="ECO:0000256" key="3">
    <source>
        <dbReference type="SAM" id="Phobius"/>
    </source>
</evidence>
<dbReference type="InterPro" id="IPR003784">
    <property type="entry name" value="BioY"/>
</dbReference>
<feature type="transmembrane region" description="Helical" evidence="3">
    <location>
        <begin position="166"/>
        <end position="190"/>
    </location>
</feature>
<keyword evidence="2" id="KW-0813">Transport</keyword>
<keyword evidence="3" id="KW-0812">Transmembrane</keyword>
<dbReference type="PANTHER" id="PTHR34295">
    <property type="entry name" value="BIOTIN TRANSPORTER BIOY"/>
    <property type="match status" value="1"/>
</dbReference>
<dbReference type="GO" id="GO:0005886">
    <property type="term" value="C:plasma membrane"/>
    <property type="evidence" value="ECO:0007669"/>
    <property type="project" value="UniProtKB-SubCell"/>
</dbReference>
<dbReference type="AlphaFoldDB" id="A0A562UQX5"/>
<feature type="transmembrane region" description="Helical" evidence="3">
    <location>
        <begin position="132"/>
        <end position="154"/>
    </location>
</feature>
<evidence type="ECO:0000256" key="2">
    <source>
        <dbReference type="PIRNR" id="PIRNR016661"/>
    </source>
</evidence>
<protein>
    <recommendedName>
        <fullName evidence="2">Biotin transporter</fullName>
    </recommendedName>
</protein>
<dbReference type="Proteomes" id="UP000321617">
    <property type="component" value="Unassembled WGS sequence"/>
</dbReference>
<comment type="subcellular location">
    <subcellularLocation>
        <location evidence="2">Cell membrane</location>
        <topology evidence="2">Multi-pass membrane protein</topology>
    </subcellularLocation>
</comment>
<name>A0A562UQX5_9ACTN</name>
<keyword evidence="2 3" id="KW-0472">Membrane</keyword>
<dbReference type="Pfam" id="PF02632">
    <property type="entry name" value="BioY"/>
    <property type="match status" value="1"/>
</dbReference>
<proteinExistence type="inferred from homology"/>
<evidence type="ECO:0000313" key="5">
    <source>
        <dbReference type="Proteomes" id="UP000321617"/>
    </source>
</evidence>
<organism evidence="4 5">
    <name type="scientific">Stackebrandtia albiflava</name>
    <dbReference type="NCBI Taxonomy" id="406432"/>
    <lineage>
        <taxon>Bacteria</taxon>
        <taxon>Bacillati</taxon>
        <taxon>Actinomycetota</taxon>
        <taxon>Actinomycetes</taxon>
        <taxon>Glycomycetales</taxon>
        <taxon>Glycomycetaceae</taxon>
        <taxon>Stackebrandtia</taxon>
    </lineage>
</organism>
<keyword evidence="3" id="KW-1133">Transmembrane helix</keyword>
<dbReference type="PANTHER" id="PTHR34295:SF1">
    <property type="entry name" value="BIOTIN TRANSPORTER BIOY"/>
    <property type="match status" value="1"/>
</dbReference>
<dbReference type="RefSeq" id="WP_147143507.1">
    <property type="nucleotide sequence ID" value="NZ_BAABIJ010000005.1"/>
</dbReference>
<reference evidence="4 5" key="1">
    <citation type="journal article" date="2013" name="Stand. Genomic Sci.">
        <title>Genomic Encyclopedia of Type Strains, Phase I: The one thousand microbial genomes (KMG-I) project.</title>
        <authorList>
            <person name="Kyrpides N.C."/>
            <person name="Woyke T."/>
            <person name="Eisen J.A."/>
            <person name="Garrity G."/>
            <person name="Lilburn T.G."/>
            <person name="Beck B.J."/>
            <person name="Whitman W.B."/>
            <person name="Hugenholtz P."/>
            <person name="Klenk H.P."/>
        </authorList>
    </citation>
    <scope>NUCLEOTIDE SEQUENCE [LARGE SCALE GENOMIC DNA]</scope>
    <source>
        <strain evidence="4 5">DSM 45044</strain>
    </source>
</reference>
<comment type="similarity">
    <text evidence="1 2">Belongs to the BioY family.</text>
</comment>
<feature type="transmembrane region" description="Helical" evidence="3">
    <location>
        <begin position="30"/>
        <end position="50"/>
    </location>
</feature>
<dbReference type="PIRSF" id="PIRSF016661">
    <property type="entry name" value="BioY"/>
    <property type="match status" value="1"/>
</dbReference>
<dbReference type="EMBL" id="VLLL01000009">
    <property type="protein sequence ID" value="TWJ08007.1"/>
    <property type="molecule type" value="Genomic_DNA"/>
</dbReference>
<comment type="caution">
    <text evidence="4">The sequence shown here is derived from an EMBL/GenBank/DDBJ whole genome shotgun (WGS) entry which is preliminary data.</text>
</comment>
<evidence type="ECO:0000313" key="4">
    <source>
        <dbReference type="EMBL" id="TWJ08007.1"/>
    </source>
</evidence>
<gene>
    <name evidence="4" type="ORF">LX16_4790</name>
</gene>
<dbReference type="OrthoDB" id="1496139at2"/>
<accession>A0A562UQX5</accession>
<dbReference type="GO" id="GO:0015225">
    <property type="term" value="F:biotin transmembrane transporter activity"/>
    <property type="evidence" value="ECO:0007669"/>
    <property type="project" value="UniProtKB-UniRule"/>
</dbReference>
<dbReference type="Gene3D" id="1.10.1760.20">
    <property type="match status" value="1"/>
</dbReference>
<evidence type="ECO:0000256" key="1">
    <source>
        <dbReference type="ARBA" id="ARBA00010692"/>
    </source>
</evidence>
<keyword evidence="2" id="KW-1003">Cell membrane</keyword>
<sequence>MTTHSAAVAPRQVLADLIPAARLGVWARDAILVGAGAALVGVSAQVAVPIPAISPVPFALSTLTVLLVGAALGPIRGILSMGLYLAAGAAGMPWFAEAESGVGIVSLGYIVGYIAAAALVGEIAKRGGDRTVLRTAGIMIAGNLAIYAFGVPYLVLNTGMSWTEGLAVGVVPFLITDAIKVLIAAALLPGTWRLVTRFRR</sequence>